<dbReference type="GO" id="GO:0007165">
    <property type="term" value="P:signal transduction"/>
    <property type="evidence" value="ECO:0007669"/>
    <property type="project" value="UniProtKB-KW"/>
</dbReference>
<evidence type="ECO:0000256" key="2">
    <source>
        <dbReference type="ARBA" id="ARBA00022692"/>
    </source>
</evidence>
<gene>
    <name evidence="9" type="ORF">BTE48_09130</name>
</gene>
<dbReference type="AlphaFoldDB" id="A0A1T4PTT6"/>
<dbReference type="Gene3D" id="1.10.287.950">
    <property type="entry name" value="Methyl-accepting chemotaxis protein"/>
    <property type="match status" value="1"/>
</dbReference>
<dbReference type="OrthoDB" id="9808588at2"/>
<dbReference type="PROSITE" id="PS50111">
    <property type="entry name" value="CHEMOTAXIS_TRANSDUC_2"/>
    <property type="match status" value="1"/>
</dbReference>
<accession>A0A1T4PTT6</accession>
<proteinExistence type="predicted"/>
<evidence type="ECO:0000256" key="5">
    <source>
        <dbReference type="ARBA" id="ARBA00023224"/>
    </source>
</evidence>
<comment type="caution">
    <text evidence="9">The sequence shown here is derived from an EMBL/GenBank/DDBJ whole genome shotgun (WGS) entry which is preliminary data.</text>
</comment>
<dbReference type="PANTHER" id="PTHR32089">
    <property type="entry name" value="METHYL-ACCEPTING CHEMOTAXIS PROTEIN MCPB"/>
    <property type="match status" value="1"/>
</dbReference>
<feature type="transmembrane region" description="Helical" evidence="7">
    <location>
        <begin position="33"/>
        <end position="51"/>
    </location>
</feature>
<evidence type="ECO:0000313" key="10">
    <source>
        <dbReference type="Proteomes" id="UP000191418"/>
    </source>
</evidence>
<organism evidence="9 10">
    <name type="scientific">Oceanospirillum multiglobuliferum</name>
    <dbReference type="NCBI Taxonomy" id="64969"/>
    <lineage>
        <taxon>Bacteria</taxon>
        <taxon>Pseudomonadati</taxon>
        <taxon>Pseudomonadota</taxon>
        <taxon>Gammaproteobacteria</taxon>
        <taxon>Oceanospirillales</taxon>
        <taxon>Oceanospirillaceae</taxon>
        <taxon>Oceanospirillum</taxon>
    </lineage>
</organism>
<evidence type="ECO:0000256" key="4">
    <source>
        <dbReference type="ARBA" id="ARBA00023136"/>
    </source>
</evidence>
<protein>
    <recommendedName>
        <fullName evidence="8">Methyl-accepting transducer domain-containing protein</fullName>
    </recommendedName>
</protein>
<dbReference type="GO" id="GO:0016020">
    <property type="term" value="C:membrane"/>
    <property type="evidence" value="ECO:0007669"/>
    <property type="project" value="UniProtKB-SubCell"/>
</dbReference>
<feature type="domain" description="Methyl-accepting transducer" evidence="8">
    <location>
        <begin position="138"/>
        <end position="380"/>
    </location>
</feature>
<keyword evidence="5 6" id="KW-0807">Transducer</keyword>
<evidence type="ECO:0000256" key="7">
    <source>
        <dbReference type="SAM" id="Phobius"/>
    </source>
</evidence>
<dbReference type="SMART" id="SM00283">
    <property type="entry name" value="MA"/>
    <property type="match status" value="1"/>
</dbReference>
<dbReference type="InterPro" id="IPR004089">
    <property type="entry name" value="MCPsignal_dom"/>
</dbReference>
<dbReference type="GO" id="GO:0006935">
    <property type="term" value="P:chemotaxis"/>
    <property type="evidence" value="ECO:0007669"/>
    <property type="project" value="UniProtKB-ARBA"/>
</dbReference>
<keyword evidence="2 7" id="KW-0812">Transmembrane</keyword>
<sequence length="443" mass="49339">MPIKYKLMFGLLVIATMFATASAIYRDVFTVELAVILSSFFALFFISRFYFKPFKLALDQLISILKKAKKGELHHRITHTIQLREVASSAWAVNEFLDFVETYFKEVKLCFQRVNQSDFSREARGTGLPGDFANSLDAINNAIIAIKDNQSYTEQNAVTAQLHDINIQHLRSDLHNSEHELNQIQHVVIAVDEIAKANCTQAQQSHLAINDMTQAMRQTTDNISTLRVKTQSLNEASASVERALKLITDIADQTNLLALNASVEAARAGESGRGFAVVADEVKNLSTRTKDTAAEVGNIVASLRKQVAEISSCTEENQTLGFKVASQLDDFLTLFSTLEQNAEQTSARVAEAVGYAGSAMSRIAHVIYKQNIYAALEEIIKGQTTTVSLDEDETNIQLDSRYEALHEEFSQLIDRYLTKQLSDADLIKGLERLESNSNRLMQG</sequence>
<dbReference type="Proteomes" id="UP000191418">
    <property type="component" value="Unassembled WGS sequence"/>
</dbReference>
<keyword evidence="4 7" id="KW-0472">Membrane</keyword>
<name>A0A1T4PTT6_9GAMM</name>
<dbReference type="SUPFAM" id="SSF58104">
    <property type="entry name" value="Methyl-accepting chemotaxis protein (MCP) signaling domain"/>
    <property type="match status" value="1"/>
</dbReference>
<dbReference type="PANTHER" id="PTHR32089:SF119">
    <property type="entry name" value="METHYL-ACCEPTING CHEMOTAXIS PROTEIN CTPL"/>
    <property type="match status" value="1"/>
</dbReference>
<evidence type="ECO:0000256" key="3">
    <source>
        <dbReference type="ARBA" id="ARBA00022989"/>
    </source>
</evidence>
<keyword evidence="10" id="KW-1185">Reference proteome</keyword>
<dbReference type="Pfam" id="PF00015">
    <property type="entry name" value="MCPsignal"/>
    <property type="match status" value="1"/>
</dbReference>
<comment type="subcellular location">
    <subcellularLocation>
        <location evidence="1">Membrane</location>
        <topology evidence="1">Multi-pass membrane protein</topology>
    </subcellularLocation>
</comment>
<dbReference type="STRING" id="64969.SAMN02745127_01626"/>
<reference evidence="9 10" key="1">
    <citation type="submission" date="2017-01" db="EMBL/GenBank/DDBJ databases">
        <title>Genome Sequencing of a Marine Spirillum, Oceanospirillum multiglobuliferum ATCC 33336, from Japan.</title>
        <authorList>
            <person name="Carney J.G."/>
            <person name="Trachtenberg A.M."/>
            <person name="Rheaume B.A."/>
            <person name="Linnane J.D."/>
            <person name="Pitts N.L."/>
            <person name="Mykles D.L."/>
            <person name="Maclea K.S."/>
        </authorList>
    </citation>
    <scope>NUCLEOTIDE SEQUENCE [LARGE SCALE GENOMIC DNA]</scope>
    <source>
        <strain evidence="9 10">ATCC 33336</strain>
    </source>
</reference>
<evidence type="ECO:0000259" key="8">
    <source>
        <dbReference type="PROSITE" id="PS50111"/>
    </source>
</evidence>
<keyword evidence="3 7" id="KW-1133">Transmembrane helix</keyword>
<evidence type="ECO:0000256" key="6">
    <source>
        <dbReference type="PROSITE-ProRule" id="PRU00284"/>
    </source>
</evidence>
<dbReference type="RefSeq" id="WP_078745223.1">
    <property type="nucleotide sequence ID" value="NZ_MTSM01000010.1"/>
</dbReference>
<dbReference type="EMBL" id="MTSM01000010">
    <property type="protein sequence ID" value="OPX55321.1"/>
    <property type="molecule type" value="Genomic_DNA"/>
</dbReference>
<evidence type="ECO:0000256" key="1">
    <source>
        <dbReference type="ARBA" id="ARBA00004141"/>
    </source>
</evidence>
<evidence type="ECO:0000313" key="9">
    <source>
        <dbReference type="EMBL" id="OPX55321.1"/>
    </source>
</evidence>